<dbReference type="Proteomes" id="UP000236536">
    <property type="component" value="Plasmid pP66_d"/>
</dbReference>
<keyword evidence="2" id="KW-1185">Reference proteome</keyword>
<name>A0ABM6RL05_9RHOB</name>
<keyword evidence="1" id="KW-0614">Plasmid</keyword>
<dbReference type="EMBL" id="CP010709">
    <property type="protein sequence ID" value="AUQ97068.1"/>
    <property type="molecule type" value="Genomic_DNA"/>
</dbReference>
<proteinExistence type="predicted"/>
<reference evidence="1 2" key="2">
    <citation type="journal article" date="2017" name="Int. J. Syst. Evol. Microbiol.">
        <title>Adaptation of Surface-Associated Bacteria to the Open Ocean: A Genomically Distinct Subpopulation of Phaeobacter gallaeciensis Colonizes Pacific Mesozooplankton.</title>
        <authorList>
            <person name="Freese H.M."/>
            <person name="Methner A."/>
            <person name="Overmann J."/>
        </authorList>
    </citation>
    <scope>NUCLEOTIDE SEQUENCE [LARGE SCALE GENOMIC DNA]</scope>
    <source>
        <strain evidence="1 2">P66</strain>
    </source>
</reference>
<reference evidence="1 2" key="1">
    <citation type="journal article" date="2017" name="Genome Biol. Evol.">
        <title>Trajectories and Drivers of Genome Evolution in Surface-Associated Marine Phaeobacter.</title>
        <authorList>
            <person name="Freese H.M."/>
            <person name="Sikorski J."/>
            <person name="Bunk B."/>
            <person name="Scheuner C."/>
            <person name="Meier-Kolthoff J.P."/>
            <person name="Sproer C."/>
            <person name="Gram L."/>
            <person name="Overmann J."/>
        </authorList>
    </citation>
    <scope>NUCLEOTIDE SEQUENCE [LARGE SCALE GENOMIC DNA]</scope>
    <source>
        <strain evidence="1 2">P66</strain>
    </source>
</reference>
<geneLocation type="plasmid" evidence="1 2">
    <name>pP66_d</name>
</geneLocation>
<protein>
    <submittedName>
        <fullName evidence="1">Uncharacterized protein</fullName>
    </submittedName>
</protein>
<gene>
    <name evidence="1" type="ORF">PhaeoP66_04342</name>
</gene>
<organism evidence="1 2">
    <name type="scientific">Phaeobacter inhibens</name>
    <dbReference type="NCBI Taxonomy" id="221822"/>
    <lineage>
        <taxon>Bacteria</taxon>
        <taxon>Pseudomonadati</taxon>
        <taxon>Pseudomonadota</taxon>
        <taxon>Alphaproteobacteria</taxon>
        <taxon>Rhodobacterales</taxon>
        <taxon>Roseobacteraceae</taxon>
        <taxon>Phaeobacter</taxon>
    </lineage>
</organism>
<sequence>MWVKELLDVLCNAKAFQEAADFNQQGFVHRPHKTGSRENAEFTTSVDISAHIKRALNVNQVNFHETRTAFCQPLVHSRWEALKR</sequence>
<accession>A0ABM6RL05</accession>
<evidence type="ECO:0000313" key="1">
    <source>
        <dbReference type="EMBL" id="AUQ97068.1"/>
    </source>
</evidence>
<evidence type="ECO:0000313" key="2">
    <source>
        <dbReference type="Proteomes" id="UP000236536"/>
    </source>
</evidence>